<dbReference type="InterPro" id="IPR043519">
    <property type="entry name" value="NT_sf"/>
</dbReference>
<dbReference type="GO" id="GO:0043023">
    <property type="term" value="F:ribosomal large subunit binding"/>
    <property type="evidence" value="ECO:0007669"/>
    <property type="project" value="TreeGrafter"/>
</dbReference>
<dbReference type="SUPFAM" id="SSF81301">
    <property type="entry name" value="Nucleotidyltransferase"/>
    <property type="match status" value="1"/>
</dbReference>
<dbReference type="NCBIfam" id="TIGR00090">
    <property type="entry name" value="rsfS_iojap_ybeB"/>
    <property type="match status" value="1"/>
</dbReference>
<protein>
    <recommendedName>
        <fullName evidence="2">Ribosomal silencing factor RsfS</fullName>
    </recommendedName>
</protein>
<dbReference type="Pfam" id="PF02410">
    <property type="entry name" value="RsfS"/>
    <property type="match status" value="1"/>
</dbReference>
<proteinExistence type="inferred from homology"/>
<comment type="similarity">
    <text evidence="1 2">Belongs to the Iojap/RsfS family.</text>
</comment>
<keyword evidence="2" id="KW-0810">Translation regulation</keyword>
<keyword evidence="2" id="KW-0963">Cytoplasm</keyword>
<dbReference type="PANTHER" id="PTHR21043:SF0">
    <property type="entry name" value="MITOCHONDRIAL ASSEMBLY OF RIBOSOMAL LARGE SUBUNIT PROTEIN 1"/>
    <property type="match status" value="1"/>
</dbReference>
<comment type="function">
    <text evidence="2">Functions as a ribosomal silencing factor. Interacts with ribosomal protein uL14 (rplN), blocking formation of intersubunit bridge B8. Prevents association of the 30S and 50S ribosomal subunits and the formation of functional ribosomes, thus repressing translation.</text>
</comment>
<evidence type="ECO:0000313" key="3">
    <source>
        <dbReference type="EMBL" id="HER95153.1"/>
    </source>
</evidence>
<dbReference type="EMBL" id="DSGB01000002">
    <property type="protein sequence ID" value="HER95153.1"/>
    <property type="molecule type" value="Genomic_DNA"/>
</dbReference>
<dbReference type="GO" id="GO:0090071">
    <property type="term" value="P:negative regulation of ribosome biogenesis"/>
    <property type="evidence" value="ECO:0007669"/>
    <property type="project" value="UniProtKB-UniRule"/>
</dbReference>
<comment type="caution">
    <text evidence="3">The sequence shown here is derived from an EMBL/GenBank/DDBJ whole genome shotgun (WGS) entry which is preliminary data.</text>
</comment>
<evidence type="ECO:0000256" key="2">
    <source>
        <dbReference type="HAMAP-Rule" id="MF_01477"/>
    </source>
</evidence>
<gene>
    <name evidence="2 3" type="primary">rsfS</name>
    <name evidence="3" type="ORF">ENO59_01320</name>
</gene>
<dbReference type="InterPro" id="IPR004394">
    <property type="entry name" value="Iojap/RsfS/C7orf30"/>
</dbReference>
<organism evidence="3">
    <name type="scientific">Rhodothermus marinus</name>
    <name type="common">Rhodothermus obamensis</name>
    <dbReference type="NCBI Taxonomy" id="29549"/>
    <lineage>
        <taxon>Bacteria</taxon>
        <taxon>Pseudomonadati</taxon>
        <taxon>Rhodothermota</taxon>
        <taxon>Rhodothermia</taxon>
        <taxon>Rhodothermales</taxon>
        <taxon>Rhodothermaceae</taxon>
        <taxon>Rhodothermus</taxon>
    </lineage>
</organism>
<comment type="subunit">
    <text evidence="2">Interacts with ribosomal protein uL14 (rplN).</text>
</comment>
<dbReference type="GO" id="GO:0042256">
    <property type="term" value="P:cytosolic ribosome assembly"/>
    <property type="evidence" value="ECO:0007669"/>
    <property type="project" value="UniProtKB-UniRule"/>
</dbReference>
<dbReference type="HAMAP" id="MF_01477">
    <property type="entry name" value="Iojap_RsfS"/>
    <property type="match status" value="1"/>
</dbReference>
<keyword evidence="2" id="KW-0678">Repressor</keyword>
<dbReference type="AlphaFoldDB" id="A0A7V2F5Q3"/>
<reference evidence="3" key="1">
    <citation type="journal article" date="2020" name="mSystems">
        <title>Genome- and Community-Level Interaction Insights into Carbon Utilization and Element Cycling Functions of Hydrothermarchaeota in Hydrothermal Sediment.</title>
        <authorList>
            <person name="Zhou Z."/>
            <person name="Liu Y."/>
            <person name="Xu W."/>
            <person name="Pan J."/>
            <person name="Luo Z.H."/>
            <person name="Li M."/>
        </authorList>
    </citation>
    <scope>NUCLEOTIDE SEQUENCE [LARGE SCALE GENOMIC DNA]</scope>
    <source>
        <strain evidence="3">SpSt-143</strain>
    </source>
</reference>
<dbReference type="GO" id="GO:0005737">
    <property type="term" value="C:cytoplasm"/>
    <property type="evidence" value="ECO:0007669"/>
    <property type="project" value="UniProtKB-SubCell"/>
</dbReference>
<accession>A0A7V2F5Q3</accession>
<dbReference type="GO" id="GO:0017148">
    <property type="term" value="P:negative regulation of translation"/>
    <property type="evidence" value="ECO:0007669"/>
    <property type="project" value="UniProtKB-UniRule"/>
</dbReference>
<dbReference type="Gene3D" id="3.30.460.10">
    <property type="entry name" value="Beta Polymerase, domain 2"/>
    <property type="match status" value="1"/>
</dbReference>
<dbReference type="PANTHER" id="PTHR21043">
    <property type="entry name" value="IOJAP SUPERFAMILY ORTHOLOG"/>
    <property type="match status" value="1"/>
</dbReference>
<evidence type="ECO:0000256" key="1">
    <source>
        <dbReference type="ARBA" id="ARBA00010574"/>
    </source>
</evidence>
<sequence>MRQVMAKTRARRRTLLPAHVLAQHAVDAALDKKARDLVVMDMRQVSGVADFFVLCTGESDLQIRAIADAVEERIAQQCQERPWHIEGRDHLQWVLLDYVNMVVHIFTPEKRAFYNLERLWGDAPQESVPETGSGATVRLLQAVAAQMG</sequence>
<comment type="subcellular location">
    <subcellularLocation>
        <location evidence="2">Cytoplasm</location>
    </subcellularLocation>
</comment>
<name>A0A7V2F5Q3_RHOMR</name>